<dbReference type="RefSeq" id="WP_325774859.1">
    <property type="nucleotide sequence ID" value="NZ_VTDN01000003.1"/>
</dbReference>
<dbReference type="EMBL" id="VTDN01000003">
    <property type="protein sequence ID" value="MEB5476332.1"/>
    <property type="molecule type" value="Genomic_DNA"/>
</dbReference>
<dbReference type="Pfam" id="PF05656">
    <property type="entry name" value="DUF805"/>
    <property type="match status" value="1"/>
</dbReference>
<reference evidence="2 3" key="1">
    <citation type="submission" date="2019-08" db="EMBL/GenBank/DDBJ databases">
        <title>Five species of Acinetobacter isolated from floral nectar and animal pollinators.</title>
        <authorList>
            <person name="Hendry T.A."/>
        </authorList>
    </citation>
    <scope>NUCLEOTIDE SEQUENCE [LARGE SCALE GENOMIC DNA]</scope>
    <source>
        <strain evidence="2 3">MD18.27</strain>
    </source>
</reference>
<feature type="transmembrane region" description="Helical" evidence="1">
    <location>
        <begin position="113"/>
        <end position="130"/>
    </location>
</feature>
<sequence length="197" mass="22744">MKGQILDFSIQTNIGIISGDDNNRYYFKGIEWKSTEIPNRGNKVDFDLDNEGNAIQVYLSLENKVNPLESFSNYLDKISNTNQAEENFNMIDWFVKSLKNYANFSGRARRKEYWYFVLGQLIISIITGLLDETIFNISTLILFIPGLAVLVRRLHDINKSGWWILISLIPFIGSIILLVWLLTNTKSEKNQWGLPSK</sequence>
<name>A0ABU6DTT1_9GAMM</name>
<evidence type="ECO:0000313" key="2">
    <source>
        <dbReference type="EMBL" id="MEB5476332.1"/>
    </source>
</evidence>
<feature type="transmembrane region" description="Helical" evidence="1">
    <location>
        <begin position="136"/>
        <end position="154"/>
    </location>
</feature>
<dbReference type="InterPro" id="IPR008523">
    <property type="entry name" value="DUF805"/>
</dbReference>
<keyword evidence="1" id="KW-0472">Membrane</keyword>
<keyword evidence="3" id="KW-1185">Reference proteome</keyword>
<proteinExistence type="predicted"/>
<dbReference type="Proteomes" id="UP001339883">
    <property type="component" value="Unassembled WGS sequence"/>
</dbReference>
<accession>A0ABU6DTT1</accession>
<dbReference type="PANTHER" id="PTHR34980:SF2">
    <property type="entry name" value="INNER MEMBRANE PROTEIN YHAH-RELATED"/>
    <property type="match status" value="1"/>
</dbReference>
<evidence type="ECO:0000256" key="1">
    <source>
        <dbReference type="SAM" id="Phobius"/>
    </source>
</evidence>
<comment type="caution">
    <text evidence="2">The sequence shown here is derived from an EMBL/GenBank/DDBJ whole genome shotgun (WGS) entry which is preliminary data.</text>
</comment>
<keyword evidence="1" id="KW-1133">Transmembrane helix</keyword>
<organism evidence="2 3">
    <name type="scientific">Acinetobacter pollinis</name>
    <dbReference type="NCBI Taxonomy" id="2605270"/>
    <lineage>
        <taxon>Bacteria</taxon>
        <taxon>Pseudomonadati</taxon>
        <taxon>Pseudomonadota</taxon>
        <taxon>Gammaproteobacteria</taxon>
        <taxon>Moraxellales</taxon>
        <taxon>Moraxellaceae</taxon>
        <taxon>Acinetobacter</taxon>
    </lineage>
</organism>
<keyword evidence="1" id="KW-0812">Transmembrane</keyword>
<protein>
    <submittedName>
        <fullName evidence="2">DUF805 domain-containing protein</fullName>
    </submittedName>
</protein>
<feature type="transmembrane region" description="Helical" evidence="1">
    <location>
        <begin position="161"/>
        <end position="182"/>
    </location>
</feature>
<gene>
    <name evidence="2" type="ORF">I2F25_04575</name>
</gene>
<evidence type="ECO:0000313" key="3">
    <source>
        <dbReference type="Proteomes" id="UP001339883"/>
    </source>
</evidence>
<dbReference type="PANTHER" id="PTHR34980">
    <property type="entry name" value="INNER MEMBRANE PROTEIN-RELATED-RELATED"/>
    <property type="match status" value="1"/>
</dbReference>